<feature type="domain" description="Thiolase C-terminal" evidence="11">
    <location>
        <begin position="296"/>
        <end position="433"/>
    </location>
</feature>
<dbReference type="PANTHER" id="PTHR42689">
    <property type="entry name" value="ACETYL-COA ACYLTRANSFERASE FADA2 (3-KETOACYL-COA THIOLASE) (BETA-KETOTHIOLASE)-RELATED"/>
    <property type="match status" value="1"/>
</dbReference>
<keyword evidence="7 9" id="KW-0012">Acyltransferase</keyword>
<dbReference type="OrthoDB" id="8951704at2"/>
<sequence length="435" mass="46701">MKNQQVVDYQGSRVAIIDGVRTPFARQSSELKALSAIDLGAHAVKTLLNRYDVKENEVDQIVFGQVIPKADAPNIAREIALICGMGDRVDAFSVSRACATSQQALICAVQNICSGSIESAIVGGADSASNLPFTWSAEMGLMALSLFRAKTLPQKLQILRNLKLSHLIPSPPPVAEFSTGLSMGQTAEQMAKTFAISRLAQDEYAHRSHILASNAWQDSLLCKQVEPIHPHPHQFHLTEDNVLRHSSQLSDYAKLRPVFDRHAGTVTAGNSSALTDGGAALFVVREDTAKAMNLPVLGYIRAYDFCAISVKKNMLLGPAYSIPRVLEKAGMSIKDIELMEMHEAFAAQVLANLACLSSDLFAQQQLGRSQAVGDIDPTLMNIQGGSLAYGHPFAATGARMITQLLYQLKRSGKGIGLVASCAAGGIGSSIILESE</sequence>
<dbReference type="GO" id="GO:0016042">
    <property type="term" value="P:lipid catabolic process"/>
    <property type="evidence" value="ECO:0007669"/>
    <property type="project" value="UniProtKB-KW"/>
</dbReference>
<accession>A0A3N9U540</accession>
<dbReference type="PROSITE" id="PS00737">
    <property type="entry name" value="THIOLASE_2"/>
    <property type="match status" value="1"/>
</dbReference>
<dbReference type="InterPro" id="IPR050521">
    <property type="entry name" value="3-ketoacyl-CoA_Thiolase"/>
</dbReference>
<dbReference type="InterPro" id="IPR002155">
    <property type="entry name" value="Thiolase"/>
</dbReference>
<proteinExistence type="inferred from homology"/>
<keyword evidence="3 9" id="KW-0808">Transferase</keyword>
<evidence type="ECO:0000256" key="4">
    <source>
        <dbReference type="ARBA" id="ARBA00022832"/>
    </source>
</evidence>
<evidence type="ECO:0000259" key="10">
    <source>
        <dbReference type="Pfam" id="PF00108"/>
    </source>
</evidence>
<keyword evidence="6" id="KW-0443">Lipid metabolism</keyword>
<feature type="active site" description="Proton acceptor" evidence="8">
    <location>
        <position position="421"/>
    </location>
</feature>
<dbReference type="NCBIfam" id="NF006516">
    <property type="entry name" value="PRK08963.1"/>
    <property type="match status" value="1"/>
</dbReference>
<evidence type="ECO:0000259" key="11">
    <source>
        <dbReference type="Pfam" id="PF02803"/>
    </source>
</evidence>
<dbReference type="RefSeq" id="WP_124936627.1">
    <property type="nucleotide sequence ID" value="NZ_RJVQ01000003.1"/>
</dbReference>
<dbReference type="GO" id="GO:0003988">
    <property type="term" value="F:acetyl-CoA C-acyltransferase activity"/>
    <property type="evidence" value="ECO:0007669"/>
    <property type="project" value="UniProtKB-EC"/>
</dbReference>
<keyword evidence="4" id="KW-0276">Fatty acid metabolism</keyword>
<evidence type="ECO:0000256" key="6">
    <source>
        <dbReference type="ARBA" id="ARBA00023098"/>
    </source>
</evidence>
<dbReference type="FunFam" id="3.40.47.10:FF:000011">
    <property type="entry name" value="3-ketoacyl-CoA thiolase"/>
    <property type="match status" value="1"/>
</dbReference>
<gene>
    <name evidence="12" type="primary">fadI</name>
    <name evidence="12" type="ORF">EES38_07830</name>
</gene>
<dbReference type="Pfam" id="PF00108">
    <property type="entry name" value="Thiolase_N"/>
    <property type="match status" value="1"/>
</dbReference>
<dbReference type="SUPFAM" id="SSF53901">
    <property type="entry name" value="Thiolase-like"/>
    <property type="match status" value="2"/>
</dbReference>
<comment type="similarity">
    <text evidence="1 9">Belongs to the thiolase-like superfamily. Thiolase family.</text>
</comment>
<reference evidence="12 13" key="1">
    <citation type="submission" date="2018-11" db="EMBL/GenBank/DDBJ databases">
        <title>Vibrio LJC006 sp. nov., isolated from seawater during the bloom of the enteromorpha.</title>
        <authorList>
            <person name="Liang J."/>
        </authorList>
    </citation>
    <scope>NUCLEOTIDE SEQUENCE [LARGE SCALE GENOMIC DNA]</scope>
    <source>
        <strain evidence="12 13">LJC006</strain>
    </source>
</reference>
<dbReference type="InterPro" id="IPR020613">
    <property type="entry name" value="Thiolase_CS"/>
</dbReference>
<evidence type="ECO:0000256" key="2">
    <source>
        <dbReference type="ARBA" id="ARBA00022490"/>
    </source>
</evidence>
<keyword evidence="2" id="KW-0963">Cytoplasm</keyword>
<dbReference type="GO" id="GO:0006631">
    <property type="term" value="P:fatty acid metabolic process"/>
    <property type="evidence" value="ECO:0007669"/>
    <property type="project" value="UniProtKB-KW"/>
</dbReference>
<keyword evidence="5" id="KW-0442">Lipid degradation</keyword>
<dbReference type="PANTHER" id="PTHR42689:SF1">
    <property type="entry name" value="ACETYL-COA ACYLTRANSFERASE FADA2 (3-KETOACYL-COA THIOLASE) (BETA-KETOTHIOLASE)-RELATED"/>
    <property type="match status" value="1"/>
</dbReference>
<evidence type="ECO:0000256" key="9">
    <source>
        <dbReference type="RuleBase" id="RU003557"/>
    </source>
</evidence>
<evidence type="ECO:0000313" key="12">
    <source>
        <dbReference type="EMBL" id="RQW63156.1"/>
    </source>
</evidence>
<evidence type="ECO:0000256" key="1">
    <source>
        <dbReference type="ARBA" id="ARBA00010982"/>
    </source>
</evidence>
<protein>
    <submittedName>
        <fullName evidence="12">Acetyl-CoA C-acyltransferase FadI</fullName>
        <ecNumber evidence="12">2.3.1.16</ecNumber>
    </submittedName>
</protein>
<evidence type="ECO:0000256" key="8">
    <source>
        <dbReference type="PIRSR" id="PIRSR000429-1"/>
    </source>
</evidence>
<dbReference type="InterPro" id="IPR020617">
    <property type="entry name" value="Thiolase_C"/>
</dbReference>
<dbReference type="Gene3D" id="3.40.47.10">
    <property type="match status" value="1"/>
</dbReference>
<dbReference type="InterPro" id="IPR020616">
    <property type="entry name" value="Thiolase_N"/>
</dbReference>
<dbReference type="Pfam" id="PF02803">
    <property type="entry name" value="Thiolase_C"/>
    <property type="match status" value="1"/>
</dbReference>
<dbReference type="InterPro" id="IPR016039">
    <property type="entry name" value="Thiolase-like"/>
</dbReference>
<evidence type="ECO:0000256" key="7">
    <source>
        <dbReference type="ARBA" id="ARBA00023315"/>
    </source>
</evidence>
<dbReference type="Proteomes" id="UP000281112">
    <property type="component" value="Unassembled WGS sequence"/>
</dbReference>
<evidence type="ECO:0000256" key="5">
    <source>
        <dbReference type="ARBA" id="ARBA00022963"/>
    </source>
</evidence>
<dbReference type="GO" id="GO:0005829">
    <property type="term" value="C:cytosol"/>
    <property type="evidence" value="ECO:0007669"/>
    <property type="project" value="TreeGrafter"/>
</dbReference>
<dbReference type="CDD" id="cd00751">
    <property type="entry name" value="thiolase"/>
    <property type="match status" value="1"/>
</dbReference>
<dbReference type="EC" id="2.3.1.16" evidence="12"/>
<keyword evidence="13" id="KW-1185">Reference proteome</keyword>
<feature type="active site" description="Proton acceptor" evidence="8">
    <location>
        <position position="391"/>
    </location>
</feature>
<name>A0A3N9U540_9VIBR</name>
<feature type="active site" description="Acyl-thioester intermediate" evidence="8">
    <location>
        <position position="98"/>
    </location>
</feature>
<dbReference type="NCBIfam" id="TIGR01930">
    <property type="entry name" value="AcCoA-C-Actrans"/>
    <property type="match status" value="1"/>
</dbReference>
<dbReference type="PIRSF" id="PIRSF000429">
    <property type="entry name" value="Ac-CoA_Ac_transf"/>
    <property type="match status" value="1"/>
</dbReference>
<comment type="caution">
    <text evidence="12">The sequence shown here is derived from an EMBL/GenBank/DDBJ whole genome shotgun (WGS) entry which is preliminary data.</text>
</comment>
<dbReference type="AlphaFoldDB" id="A0A3N9U540"/>
<feature type="domain" description="Thiolase N-terminal" evidence="10">
    <location>
        <begin position="14"/>
        <end position="287"/>
    </location>
</feature>
<evidence type="ECO:0000256" key="3">
    <source>
        <dbReference type="ARBA" id="ARBA00022679"/>
    </source>
</evidence>
<dbReference type="EMBL" id="RJVQ01000003">
    <property type="protein sequence ID" value="RQW63156.1"/>
    <property type="molecule type" value="Genomic_DNA"/>
</dbReference>
<evidence type="ECO:0000313" key="13">
    <source>
        <dbReference type="Proteomes" id="UP000281112"/>
    </source>
</evidence>
<organism evidence="12 13">
    <name type="scientific">Vibrio viridaestus</name>
    <dbReference type="NCBI Taxonomy" id="2487322"/>
    <lineage>
        <taxon>Bacteria</taxon>
        <taxon>Pseudomonadati</taxon>
        <taxon>Pseudomonadota</taxon>
        <taxon>Gammaproteobacteria</taxon>
        <taxon>Vibrionales</taxon>
        <taxon>Vibrionaceae</taxon>
        <taxon>Vibrio</taxon>
    </lineage>
</organism>